<sequence length="283" mass="30168">MEITLCNEVLRPMALAEQCAFARDAGYDGLEVAPFMLAEDPTRMTAAEIAGARRVIEDHGLTVSSLHWLTMAPVGLDLTSLDGQVGARTREALLRLVDLAAGLGAGVIVHGSPAQRRLGEAPERQRAVAMAHFEAAAQRAGEHGIAYCLEAINRKECNFLNTIAEADAMIAEIGVPALKLMLDVCHAAQEEEESLAALATRYVREGKLVHIQLNASNRRGPGQGERADGRDAIAPLLRALLDAGYRGALAVEPFEYVPDGPACAARAIGYVRGVLDWLDGSPA</sequence>
<dbReference type="InterPro" id="IPR036237">
    <property type="entry name" value="Xyl_isomerase-like_sf"/>
</dbReference>
<evidence type="ECO:0000259" key="1">
    <source>
        <dbReference type="Pfam" id="PF01261"/>
    </source>
</evidence>
<dbReference type="RefSeq" id="WP_260905343.1">
    <property type="nucleotide sequence ID" value="NZ_JAOCZP010000006.1"/>
</dbReference>
<feature type="domain" description="Xylose isomerase-like TIM barrel" evidence="1">
    <location>
        <begin position="20"/>
        <end position="261"/>
    </location>
</feature>
<dbReference type="InterPro" id="IPR013022">
    <property type="entry name" value="Xyl_isomerase-like_TIM-brl"/>
</dbReference>
<dbReference type="Pfam" id="PF01261">
    <property type="entry name" value="AP_endonuc_2"/>
    <property type="match status" value="1"/>
</dbReference>
<keyword evidence="2" id="KW-0413">Isomerase</keyword>
<evidence type="ECO:0000313" key="2">
    <source>
        <dbReference type="EMBL" id="MCT7377015.1"/>
    </source>
</evidence>
<dbReference type="GO" id="GO:0016853">
    <property type="term" value="F:isomerase activity"/>
    <property type="evidence" value="ECO:0007669"/>
    <property type="project" value="UniProtKB-KW"/>
</dbReference>
<dbReference type="Proteomes" id="UP001320831">
    <property type="component" value="Unassembled WGS sequence"/>
</dbReference>
<proteinExistence type="predicted"/>
<dbReference type="PANTHER" id="PTHR12110">
    <property type="entry name" value="HYDROXYPYRUVATE ISOMERASE"/>
    <property type="match status" value="1"/>
</dbReference>
<organism evidence="2 3">
    <name type="scientific">Chelativorans salis</name>
    <dbReference type="NCBI Taxonomy" id="2978478"/>
    <lineage>
        <taxon>Bacteria</taxon>
        <taxon>Pseudomonadati</taxon>
        <taxon>Pseudomonadota</taxon>
        <taxon>Alphaproteobacteria</taxon>
        <taxon>Hyphomicrobiales</taxon>
        <taxon>Phyllobacteriaceae</taxon>
        <taxon>Chelativorans</taxon>
    </lineage>
</organism>
<dbReference type="EMBL" id="JAOCZP010000006">
    <property type="protein sequence ID" value="MCT7377015.1"/>
    <property type="molecule type" value="Genomic_DNA"/>
</dbReference>
<comment type="caution">
    <text evidence="2">The sequence shown here is derived from an EMBL/GenBank/DDBJ whole genome shotgun (WGS) entry which is preliminary data.</text>
</comment>
<protein>
    <submittedName>
        <fullName evidence="2">Sugar phosphate isomerase/epimerase</fullName>
    </submittedName>
</protein>
<reference evidence="2 3" key="1">
    <citation type="submission" date="2022-09" db="EMBL/GenBank/DDBJ databases">
        <title>Chelativorans salina sp. nov., a novel slightly halophilic bacterium isolated from a saline lake sediment enrichment.</title>
        <authorList>
            <person name="Gao L."/>
            <person name="Fang B.-Z."/>
            <person name="Li W.-J."/>
        </authorList>
    </citation>
    <scope>NUCLEOTIDE SEQUENCE [LARGE SCALE GENOMIC DNA]</scope>
    <source>
        <strain evidence="2 3">EGI FJ00035</strain>
    </source>
</reference>
<dbReference type="InterPro" id="IPR050312">
    <property type="entry name" value="IolE/XylAMocC-like"/>
</dbReference>
<dbReference type="PANTHER" id="PTHR12110:SF21">
    <property type="entry name" value="XYLOSE ISOMERASE-LIKE TIM BARREL DOMAIN-CONTAINING PROTEIN"/>
    <property type="match status" value="1"/>
</dbReference>
<name>A0ABT2LR44_9HYPH</name>
<gene>
    <name evidence="2" type="ORF">N5A92_18510</name>
</gene>
<dbReference type="Gene3D" id="3.20.20.150">
    <property type="entry name" value="Divalent-metal-dependent TIM barrel enzymes"/>
    <property type="match status" value="1"/>
</dbReference>
<evidence type="ECO:0000313" key="3">
    <source>
        <dbReference type="Proteomes" id="UP001320831"/>
    </source>
</evidence>
<dbReference type="SUPFAM" id="SSF51658">
    <property type="entry name" value="Xylose isomerase-like"/>
    <property type="match status" value="1"/>
</dbReference>
<accession>A0ABT2LR44</accession>
<keyword evidence="3" id="KW-1185">Reference proteome</keyword>